<dbReference type="GO" id="GO:0005990">
    <property type="term" value="P:lactose catabolic process"/>
    <property type="evidence" value="ECO:0007669"/>
    <property type="project" value="TreeGrafter"/>
</dbReference>
<dbReference type="GO" id="GO:0009341">
    <property type="term" value="C:beta-galactosidase complex"/>
    <property type="evidence" value="ECO:0007669"/>
    <property type="project" value="InterPro"/>
</dbReference>
<evidence type="ECO:0000313" key="11">
    <source>
        <dbReference type="Proteomes" id="UP000265808"/>
    </source>
</evidence>
<dbReference type="PANTHER" id="PTHR46323">
    <property type="entry name" value="BETA-GALACTOSIDASE"/>
    <property type="match status" value="1"/>
</dbReference>
<dbReference type="Pfam" id="PF16353">
    <property type="entry name" value="LacZ_4"/>
    <property type="match status" value="1"/>
</dbReference>
<dbReference type="SUPFAM" id="SSF49303">
    <property type="entry name" value="beta-Galactosidase/glucuronidase domain"/>
    <property type="match status" value="2"/>
</dbReference>
<dbReference type="PROSITE" id="PS00608">
    <property type="entry name" value="GLYCOSYL_HYDROL_F2_2"/>
    <property type="match status" value="1"/>
</dbReference>
<dbReference type="InterPro" id="IPR013783">
    <property type="entry name" value="Ig-like_fold"/>
</dbReference>
<evidence type="ECO:0000313" key="10">
    <source>
        <dbReference type="EMBL" id="RHC02968.1"/>
    </source>
</evidence>
<sequence length="1014" mass="116692">MKAFDYSLVKDPQYFKDGRMDAHSDHTYYRDGEEAQEKETSFRYDLNGIWKFHYARNYGSAISGFEKEEYCCRDWDDIRVPAHIQMEGYDAPQYANVQYPWEGHEDIHPGEIPEHFNPVASYVKYFEVPEEMQGKRLFISFQGAESGIALWLNGQFIGYSEDSFTPSEFELTEYVKEGENKLAAQVFKWTASSWCEDQDFYRFSGIYRDVYLYTVPEVHVYDLQIRAIPDETLSAAALEIRTNTWGKGTVKITLSKDGETVIEDKKALDGEEIYSWKVEDPVLWSAEDPQLYDLVLEVYNESGELQEVIPQKVGFRRFEMKGGIMTLNGKRIVFKGVNRHEFSSVSGRHVSEEELRKDLKTMKQNNINAIRTCHYPDASMIYELCDEYGIYMIDETNLESHGSWDVAEFTKDYTYVVPHDKPEWLDMMLDRANSMYQRDKNHAAILIWSCGNESFGGKDIFEMSQFFHKEDPTRLVHYEGLCHDRRYNDTSDMESQMYPSVEAIKEFLAKDSSKPFICCEYTHAMGNSCGAMHKYTDLTDTEPKYQGGFIWDYIDQSIYKKDRYGKEFQAYGGDFGERPTDYNFSGNGIAYGGNRDASPKMQEVKFNYQNISAEVSADSVKVINKNLFVNTNIFDCKVTVAKNGKVIRRASLATSVAPLSEKAYALPFAKEEKPGEYTVTVSFHLKEDTVWAEAGHEVAFGQYVYKVEEPKKVCPEEVKVIRSTHNIGVRGAHFEVLFSVLNGGLVSYKYAGKEMIEAIPKPNFWRAPTDNDCGNLMGMRYGQWKIASMYLSHKDFRKGPYGPSNIPEVEVNEKTVKVTYTYLMPTTPLSECRLSYEVFGDGRVKTTLAYDPVKELGDMPEFGVIFKFNADYNRVEWYGLGEAETYSDRKKGAKLGIYSNKVADNIARYMVPQECGAKEEVRWAKVIDRKGRGMLFEMDENNGPMMFSALPYTPHEMENAMHPYELPEVHYTVVRVAKDQMGIGGDDSWGARTHEEYLLKTDKKMEFSFVFKGL</sequence>
<dbReference type="Proteomes" id="UP000265808">
    <property type="component" value="Unassembled WGS sequence"/>
</dbReference>
<dbReference type="Gene3D" id="2.60.120.260">
    <property type="entry name" value="Galactose-binding domain-like"/>
    <property type="match status" value="1"/>
</dbReference>
<dbReference type="SUPFAM" id="SSF51445">
    <property type="entry name" value="(Trans)glycosidases"/>
    <property type="match status" value="1"/>
</dbReference>
<proteinExistence type="inferred from homology"/>
<keyword evidence="6 8" id="KW-0326">Glycosidase</keyword>
<dbReference type="InterPro" id="IPR008979">
    <property type="entry name" value="Galactose-bd-like_sf"/>
</dbReference>
<dbReference type="InterPro" id="IPR036156">
    <property type="entry name" value="Beta-gal/glucu_dom_sf"/>
</dbReference>
<feature type="domain" description="Beta galactosidase small chain/" evidence="9">
    <location>
        <begin position="728"/>
        <end position="1012"/>
    </location>
</feature>
<evidence type="ECO:0000256" key="6">
    <source>
        <dbReference type="ARBA" id="ARBA00023295"/>
    </source>
</evidence>
<dbReference type="SMART" id="SM01038">
    <property type="entry name" value="Bgal_small_N"/>
    <property type="match status" value="1"/>
</dbReference>
<dbReference type="Gene3D" id="2.60.40.10">
    <property type="entry name" value="Immunoglobulins"/>
    <property type="match status" value="2"/>
</dbReference>
<dbReference type="InterPro" id="IPR006101">
    <property type="entry name" value="Glyco_hydro_2"/>
</dbReference>
<dbReference type="PANTHER" id="PTHR46323:SF2">
    <property type="entry name" value="BETA-GALACTOSIDASE"/>
    <property type="match status" value="1"/>
</dbReference>
<accession>A0A454HDY3</accession>
<dbReference type="InterPro" id="IPR004199">
    <property type="entry name" value="B-gal_small/dom_5"/>
</dbReference>
<dbReference type="InterPro" id="IPR006104">
    <property type="entry name" value="Glyco_hydro_2_N"/>
</dbReference>
<dbReference type="Gene3D" id="2.70.98.10">
    <property type="match status" value="1"/>
</dbReference>
<dbReference type="GO" id="GO:0004565">
    <property type="term" value="F:beta-galactosidase activity"/>
    <property type="evidence" value="ECO:0007669"/>
    <property type="project" value="UniProtKB-EC"/>
</dbReference>
<dbReference type="InterPro" id="IPR011013">
    <property type="entry name" value="Gal_mutarotase_sf_dom"/>
</dbReference>
<dbReference type="InterPro" id="IPR006102">
    <property type="entry name" value="Ig-like_GH2"/>
</dbReference>
<evidence type="ECO:0000256" key="3">
    <source>
        <dbReference type="ARBA" id="ARBA00012756"/>
    </source>
</evidence>
<keyword evidence="5 8" id="KW-0378">Hydrolase</keyword>
<dbReference type="Pfam" id="PF02837">
    <property type="entry name" value="Glyco_hydro_2_N"/>
    <property type="match status" value="1"/>
</dbReference>
<dbReference type="InterPro" id="IPR050347">
    <property type="entry name" value="Bact_Beta-galactosidase"/>
</dbReference>
<comment type="caution">
    <text evidence="10">The sequence shown here is derived from an EMBL/GenBank/DDBJ whole genome shotgun (WGS) entry which is preliminary data.</text>
</comment>
<comment type="catalytic activity">
    <reaction evidence="1 8">
        <text>Hydrolysis of terminal non-reducing beta-D-galactose residues in beta-D-galactosides.</text>
        <dbReference type="EC" id="3.2.1.23"/>
    </reaction>
</comment>
<dbReference type="InterPro" id="IPR032312">
    <property type="entry name" value="LacZ_4"/>
</dbReference>
<evidence type="ECO:0000256" key="7">
    <source>
        <dbReference type="ARBA" id="ARBA00032230"/>
    </source>
</evidence>
<dbReference type="SUPFAM" id="SSF49785">
    <property type="entry name" value="Galactose-binding domain-like"/>
    <property type="match status" value="1"/>
</dbReference>
<dbReference type="PROSITE" id="PS00719">
    <property type="entry name" value="GLYCOSYL_HYDROL_F2_1"/>
    <property type="match status" value="1"/>
</dbReference>
<organism evidence="10 11">
    <name type="scientific">Blautia obeum</name>
    <dbReference type="NCBI Taxonomy" id="40520"/>
    <lineage>
        <taxon>Bacteria</taxon>
        <taxon>Bacillati</taxon>
        <taxon>Bacillota</taxon>
        <taxon>Clostridia</taxon>
        <taxon>Lachnospirales</taxon>
        <taxon>Lachnospiraceae</taxon>
        <taxon>Blautia</taxon>
    </lineage>
</organism>
<evidence type="ECO:0000256" key="4">
    <source>
        <dbReference type="ARBA" id="ARBA00013303"/>
    </source>
</evidence>
<gene>
    <name evidence="10" type="ORF">DW859_15790</name>
</gene>
<protein>
    <recommendedName>
        <fullName evidence="4 8">Beta-galactosidase</fullName>
        <ecNumber evidence="3 8">3.2.1.23</ecNumber>
    </recommendedName>
    <alternativeName>
        <fullName evidence="7 8">Lactase</fullName>
    </alternativeName>
</protein>
<name>A0A454HDY3_9FIRM</name>
<dbReference type="InterPro" id="IPR023232">
    <property type="entry name" value="Glyco_hydro_2_AS"/>
</dbReference>
<dbReference type="Gene3D" id="3.20.20.80">
    <property type="entry name" value="Glycosidases"/>
    <property type="match status" value="1"/>
</dbReference>
<dbReference type="Pfam" id="PF02929">
    <property type="entry name" value="Bgal_small_N"/>
    <property type="match status" value="1"/>
</dbReference>
<dbReference type="PRINTS" id="PR00132">
    <property type="entry name" value="GLHYDRLASE2"/>
</dbReference>
<dbReference type="EC" id="3.2.1.23" evidence="3 8"/>
<evidence type="ECO:0000259" key="9">
    <source>
        <dbReference type="SMART" id="SM01038"/>
    </source>
</evidence>
<comment type="similarity">
    <text evidence="2 8">Belongs to the glycosyl hydrolase 2 family.</text>
</comment>
<dbReference type="Pfam" id="PF02836">
    <property type="entry name" value="Glyco_hydro_2_C"/>
    <property type="match status" value="1"/>
</dbReference>
<dbReference type="EMBL" id="QSHL01000016">
    <property type="protein sequence ID" value="RHC02968.1"/>
    <property type="molecule type" value="Genomic_DNA"/>
</dbReference>
<evidence type="ECO:0000256" key="5">
    <source>
        <dbReference type="ARBA" id="ARBA00022801"/>
    </source>
</evidence>
<dbReference type="InterPro" id="IPR006103">
    <property type="entry name" value="Glyco_hydro_2_cat"/>
</dbReference>
<dbReference type="GO" id="GO:0030246">
    <property type="term" value="F:carbohydrate binding"/>
    <property type="evidence" value="ECO:0007669"/>
    <property type="project" value="InterPro"/>
</dbReference>
<evidence type="ECO:0000256" key="2">
    <source>
        <dbReference type="ARBA" id="ARBA00007401"/>
    </source>
</evidence>
<reference evidence="10 11" key="1">
    <citation type="submission" date="2018-08" db="EMBL/GenBank/DDBJ databases">
        <title>A genome reference for cultivated species of the human gut microbiota.</title>
        <authorList>
            <person name="Zou Y."/>
            <person name="Xue W."/>
            <person name="Luo G."/>
        </authorList>
    </citation>
    <scope>NUCLEOTIDE SEQUENCE [LARGE SCALE GENOMIC DNA]</scope>
    <source>
        <strain evidence="10 11">AM37-4AC</strain>
    </source>
</reference>
<dbReference type="Pfam" id="PF00703">
    <property type="entry name" value="Glyco_hydro_2"/>
    <property type="match status" value="1"/>
</dbReference>
<dbReference type="RefSeq" id="WP_117639558.1">
    <property type="nucleotide sequence ID" value="NZ_QSHL01000016.1"/>
</dbReference>
<dbReference type="InterPro" id="IPR014718">
    <property type="entry name" value="GH-type_carb-bd"/>
</dbReference>
<evidence type="ECO:0000256" key="1">
    <source>
        <dbReference type="ARBA" id="ARBA00001412"/>
    </source>
</evidence>
<dbReference type="InterPro" id="IPR023230">
    <property type="entry name" value="Glyco_hydro_2_CS"/>
</dbReference>
<dbReference type="AlphaFoldDB" id="A0A454HDY3"/>
<dbReference type="InterPro" id="IPR017853">
    <property type="entry name" value="GH"/>
</dbReference>
<dbReference type="SUPFAM" id="SSF74650">
    <property type="entry name" value="Galactose mutarotase-like"/>
    <property type="match status" value="1"/>
</dbReference>
<evidence type="ECO:0000256" key="8">
    <source>
        <dbReference type="RuleBase" id="RU361154"/>
    </source>
</evidence>